<dbReference type="Gramene" id="TRITD3Bv1G271630.1">
    <property type="protein sequence ID" value="TRITD3Bv1G271630.1"/>
    <property type="gene ID" value="TRITD3Bv1G271630"/>
</dbReference>
<dbReference type="EMBL" id="LT934116">
    <property type="protein sequence ID" value="VAH85814.1"/>
    <property type="molecule type" value="Genomic_DNA"/>
</dbReference>
<proteinExistence type="predicted"/>
<dbReference type="AlphaFoldDB" id="A0A9R1SAI0"/>
<dbReference type="Proteomes" id="UP000324705">
    <property type="component" value="Chromosome 3B"/>
</dbReference>
<feature type="compositionally biased region" description="Low complexity" evidence="1">
    <location>
        <begin position="71"/>
        <end position="84"/>
    </location>
</feature>
<dbReference type="PANTHER" id="PTHR31482:SF4">
    <property type="entry name" value="OS01G0806200 PROTEIN"/>
    <property type="match status" value="1"/>
</dbReference>
<evidence type="ECO:0000313" key="2">
    <source>
        <dbReference type="EMBL" id="VAH85814.1"/>
    </source>
</evidence>
<reference evidence="2 3" key="1">
    <citation type="submission" date="2017-09" db="EMBL/GenBank/DDBJ databases">
        <authorList>
            <consortium name="International Durum Wheat Genome Sequencing Consortium (IDWGSC)"/>
            <person name="Milanesi L."/>
        </authorList>
    </citation>
    <scope>NUCLEOTIDE SEQUENCE [LARGE SCALE GENOMIC DNA]</scope>
    <source>
        <strain evidence="3">cv. Svevo</strain>
    </source>
</reference>
<organism evidence="2 3">
    <name type="scientific">Triticum turgidum subsp. durum</name>
    <name type="common">Durum wheat</name>
    <name type="synonym">Triticum durum</name>
    <dbReference type="NCBI Taxonomy" id="4567"/>
    <lineage>
        <taxon>Eukaryota</taxon>
        <taxon>Viridiplantae</taxon>
        <taxon>Streptophyta</taxon>
        <taxon>Embryophyta</taxon>
        <taxon>Tracheophyta</taxon>
        <taxon>Spermatophyta</taxon>
        <taxon>Magnoliopsida</taxon>
        <taxon>Liliopsida</taxon>
        <taxon>Poales</taxon>
        <taxon>Poaceae</taxon>
        <taxon>BOP clade</taxon>
        <taxon>Pooideae</taxon>
        <taxon>Triticodae</taxon>
        <taxon>Triticeae</taxon>
        <taxon>Triticinae</taxon>
        <taxon>Triticum</taxon>
    </lineage>
</organism>
<keyword evidence="3" id="KW-1185">Reference proteome</keyword>
<evidence type="ECO:0000256" key="1">
    <source>
        <dbReference type="SAM" id="MobiDB-lite"/>
    </source>
</evidence>
<feature type="compositionally biased region" description="Basic residues" evidence="1">
    <location>
        <begin position="41"/>
        <end position="57"/>
    </location>
</feature>
<accession>A0A9R1SAI0</accession>
<gene>
    <name evidence="2" type="ORF">TRITD_3Bv1G271630</name>
</gene>
<feature type="region of interest" description="Disordered" evidence="1">
    <location>
        <begin position="1"/>
        <end position="84"/>
    </location>
</feature>
<dbReference type="PANTHER" id="PTHR31482">
    <property type="entry name" value="ESTS AU081301(E20138)"/>
    <property type="match status" value="1"/>
</dbReference>
<name>A0A9R1SAI0_TRITD</name>
<sequence length="221" mass="25365">MTTSLRRQPLFPHPSRSAHHPSPTLPNFLLLLSRSIAPKPQPRRRPTPLPQPRRRRPPLLQPRALSHRRTAAASTLSPSQAAQAAPRSATAVLYNHAHAAADEGGDFHASACLEDLRPGDLFEIQWRKNKDFPYDWWYSVVGHLEPCNANEHLCRCHEDDTIMLEFKHYAAGSRWRQTTVSRKDHREKGDETDGFYGGIRKLQTKDEISTWRRFWPVDVLS</sequence>
<protein>
    <submittedName>
        <fullName evidence="2">Uncharacterized protein</fullName>
    </submittedName>
</protein>
<evidence type="ECO:0000313" key="3">
    <source>
        <dbReference type="Proteomes" id="UP000324705"/>
    </source>
</evidence>